<protein>
    <recommendedName>
        <fullName evidence="3">Saccharopine dehydrogenase NADP binding domain-containing protein</fullName>
    </recommendedName>
</protein>
<gene>
    <name evidence="1" type="ORF">GCM10010994_00330</name>
</gene>
<name>A0A916TXK0_9HYPH</name>
<dbReference type="RefSeq" id="WP_188607124.1">
    <property type="nucleotide sequence ID" value="NZ_BMGG01000001.1"/>
</dbReference>
<dbReference type="SUPFAM" id="SSF51735">
    <property type="entry name" value="NAD(P)-binding Rossmann-fold domains"/>
    <property type="match status" value="1"/>
</dbReference>
<reference evidence="1" key="1">
    <citation type="journal article" date="2014" name="Int. J. Syst. Evol. Microbiol.">
        <title>Complete genome sequence of Corynebacterium casei LMG S-19264T (=DSM 44701T), isolated from a smear-ripened cheese.</title>
        <authorList>
            <consortium name="US DOE Joint Genome Institute (JGI-PGF)"/>
            <person name="Walter F."/>
            <person name="Albersmeier A."/>
            <person name="Kalinowski J."/>
            <person name="Ruckert C."/>
        </authorList>
    </citation>
    <scope>NUCLEOTIDE SEQUENCE</scope>
    <source>
        <strain evidence="1">CGMCC 1.12919</strain>
    </source>
</reference>
<evidence type="ECO:0008006" key="3">
    <source>
        <dbReference type="Google" id="ProtNLM"/>
    </source>
</evidence>
<dbReference type="Proteomes" id="UP000637002">
    <property type="component" value="Unassembled WGS sequence"/>
</dbReference>
<accession>A0A916TXK0</accession>
<dbReference type="EMBL" id="BMGG01000001">
    <property type="protein sequence ID" value="GGC45118.1"/>
    <property type="molecule type" value="Genomic_DNA"/>
</dbReference>
<sequence length="68" mass="7180">MSAQLRLLVVGGYGTFGSRTIGLLKDEPRLHIIVAGRSHGKAETFCAAQEAAAVLQPAAFDRAATGRR</sequence>
<reference evidence="1" key="2">
    <citation type="submission" date="2020-09" db="EMBL/GenBank/DDBJ databases">
        <authorList>
            <person name="Sun Q."/>
            <person name="Zhou Y."/>
        </authorList>
    </citation>
    <scope>NUCLEOTIDE SEQUENCE</scope>
    <source>
        <strain evidence="1">CGMCC 1.12919</strain>
    </source>
</reference>
<proteinExistence type="predicted"/>
<dbReference type="AlphaFoldDB" id="A0A916TXK0"/>
<dbReference type="InterPro" id="IPR036291">
    <property type="entry name" value="NAD(P)-bd_dom_sf"/>
</dbReference>
<keyword evidence="2" id="KW-1185">Reference proteome</keyword>
<evidence type="ECO:0000313" key="2">
    <source>
        <dbReference type="Proteomes" id="UP000637002"/>
    </source>
</evidence>
<dbReference type="Gene3D" id="3.40.50.720">
    <property type="entry name" value="NAD(P)-binding Rossmann-like Domain"/>
    <property type="match status" value="1"/>
</dbReference>
<organism evidence="1 2">
    <name type="scientific">Chelatococcus reniformis</name>
    <dbReference type="NCBI Taxonomy" id="1494448"/>
    <lineage>
        <taxon>Bacteria</taxon>
        <taxon>Pseudomonadati</taxon>
        <taxon>Pseudomonadota</taxon>
        <taxon>Alphaproteobacteria</taxon>
        <taxon>Hyphomicrobiales</taxon>
        <taxon>Chelatococcaceae</taxon>
        <taxon>Chelatococcus</taxon>
    </lineage>
</organism>
<evidence type="ECO:0000313" key="1">
    <source>
        <dbReference type="EMBL" id="GGC45118.1"/>
    </source>
</evidence>
<comment type="caution">
    <text evidence="1">The sequence shown here is derived from an EMBL/GenBank/DDBJ whole genome shotgun (WGS) entry which is preliminary data.</text>
</comment>